<protein>
    <submittedName>
        <fullName evidence="2">Uncharacterized protein</fullName>
    </submittedName>
</protein>
<organism evidence="2 3">
    <name type="scientific">Trifolium pratense</name>
    <name type="common">Red clover</name>
    <dbReference type="NCBI Taxonomy" id="57577"/>
    <lineage>
        <taxon>Eukaryota</taxon>
        <taxon>Viridiplantae</taxon>
        <taxon>Streptophyta</taxon>
        <taxon>Embryophyta</taxon>
        <taxon>Tracheophyta</taxon>
        <taxon>Spermatophyta</taxon>
        <taxon>Magnoliopsida</taxon>
        <taxon>eudicotyledons</taxon>
        <taxon>Gunneridae</taxon>
        <taxon>Pentapetalae</taxon>
        <taxon>rosids</taxon>
        <taxon>fabids</taxon>
        <taxon>Fabales</taxon>
        <taxon>Fabaceae</taxon>
        <taxon>Papilionoideae</taxon>
        <taxon>50 kb inversion clade</taxon>
        <taxon>NPAAA clade</taxon>
        <taxon>Hologalegina</taxon>
        <taxon>IRL clade</taxon>
        <taxon>Trifolieae</taxon>
        <taxon>Trifolium</taxon>
    </lineage>
</organism>
<evidence type="ECO:0000256" key="1">
    <source>
        <dbReference type="SAM" id="MobiDB-lite"/>
    </source>
</evidence>
<name>A0A2K3KDJ0_TRIPR</name>
<reference evidence="2 3" key="1">
    <citation type="journal article" date="2014" name="Am. J. Bot.">
        <title>Genome assembly and annotation for red clover (Trifolium pratense; Fabaceae).</title>
        <authorList>
            <person name="Istvanek J."/>
            <person name="Jaros M."/>
            <person name="Krenek A."/>
            <person name="Repkova J."/>
        </authorList>
    </citation>
    <scope>NUCLEOTIDE SEQUENCE [LARGE SCALE GENOMIC DNA]</scope>
    <source>
        <strain evidence="3">cv. Tatra</strain>
        <tissue evidence="2">Young leaves</tissue>
    </source>
</reference>
<feature type="non-terminal residue" evidence="2">
    <location>
        <position position="51"/>
    </location>
</feature>
<dbReference type="EMBL" id="ASHM01092841">
    <property type="protein sequence ID" value="PNX64367.1"/>
    <property type="molecule type" value="Genomic_DNA"/>
</dbReference>
<reference evidence="2 3" key="2">
    <citation type="journal article" date="2017" name="Front. Plant Sci.">
        <title>Gene Classification and Mining of Molecular Markers Useful in Red Clover (Trifolium pratense) Breeding.</title>
        <authorList>
            <person name="Istvanek J."/>
            <person name="Dluhosova J."/>
            <person name="Dluhos P."/>
            <person name="Patkova L."/>
            <person name="Nedelnik J."/>
            <person name="Repkova J."/>
        </authorList>
    </citation>
    <scope>NUCLEOTIDE SEQUENCE [LARGE SCALE GENOMIC DNA]</scope>
    <source>
        <strain evidence="3">cv. Tatra</strain>
        <tissue evidence="2">Young leaves</tissue>
    </source>
</reference>
<dbReference type="Proteomes" id="UP000236291">
    <property type="component" value="Unassembled WGS sequence"/>
</dbReference>
<dbReference type="AlphaFoldDB" id="A0A2K3KDJ0"/>
<proteinExistence type="predicted"/>
<evidence type="ECO:0000313" key="2">
    <source>
        <dbReference type="EMBL" id="PNX64367.1"/>
    </source>
</evidence>
<accession>A0A2K3KDJ0</accession>
<feature type="compositionally biased region" description="Acidic residues" evidence="1">
    <location>
        <begin position="29"/>
        <end position="42"/>
    </location>
</feature>
<gene>
    <name evidence="2" type="ORF">L195_g053981</name>
</gene>
<feature type="region of interest" description="Disordered" evidence="1">
    <location>
        <begin position="17"/>
        <end position="51"/>
    </location>
</feature>
<evidence type="ECO:0000313" key="3">
    <source>
        <dbReference type="Proteomes" id="UP000236291"/>
    </source>
</evidence>
<comment type="caution">
    <text evidence="2">The sequence shown here is derived from an EMBL/GenBank/DDBJ whole genome shotgun (WGS) entry which is preliminary data.</text>
</comment>
<sequence length="51" mass="5447">MIHALKLEEAALEATDAGVDENLSVDVGGDNEEEDSEVEVEGNDSPRQCLC</sequence>